<dbReference type="PROSITE" id="PS50234">
    <property type="entry name" value="VWFA"/>
    <property type="match status" value="1"/>
</dbReference>
<accession>A0A5S3PCM9</accession>
<sequence length="225" mass="24164">MILRFLILCLGLATGPARACDLALVLAVDVSGSVDSREYDVQMSGLAAALRDGIVIDALIEQAAHITLIQWTGATRQRQTIPWTAIASAADVAALADAIDGNRRVWRNYSTAIGEALITARAAFDGVPQCKRRVIDVSGDGISNEGVAPQDQRGALRAAGITVNALAIETDDTDLTGYFYENMITGEGAFVITANGFDDYPAQIRRKLQRETLRQLSDLDRATVQ</sequence>
<dbReference type="Pfam" id="PF06707">
    <property type="entry name" value="DUF1194"/>
    <property type="match status" value="1"/>
</dbReference>
<keyword evidence="4" id="KW-1185">Reference proteome</keyword>
<dbReference type="AlphaFoldDB" id="A0A5S3PCM9"/>
<proteinExistence type="predicted"/>
<evidence type="ECO:0000313" key="3">
    <source>
        <dbReference type="EMBL" id="TMM51604.1"/>
    </source>
</evidence>
<feature type="domain" description="VWFA" evidence="2">
    <location>
        <begin position="23"/>
        <end position="216"/>
    </location>
</feature>
<feature type="signal peptide" evidence="1">
    <location>
        <begin position="1"/>
        <end position="19"/>
    </location>
</feature>
<feature type="chain" id="PRO_5024372372" evidence="1">
    <location>
        <begin position="20"/>
        <end position="225"/>
    </location>
</feature>
<organism evidence="3 4">
    <name type="scientific">Sulfitobacter sabulilitoris</name>
    <dbReference type="NCBI Taxonomy" id="2562655"/>
    <lineage>
        <taxon>Bacteria</taxon>
        <taxon>Pseudomonadati</taxon>
        <taxon>Pseudomonadota</taxon>
        <taxon>Alphaproteobacteria</taxon>
        <taxon>Rhodobacterales</taxon>
        <taxon>Roseobacteraceae</taxon>
        <taxon>Sulfitobacter</taxon>
    </lineage>
</organism>
<evidence type="ECO:0000256" key="1">
    <source>
        <dbReference type="SAM" id="SignalP"/>
    </source>
</evidence>
<dbReference type="EMBL" id="VANS01000003">
    <property type="protein sequence ID" value="TMM51604.1"/>
    <property type="molecule type" value="Genomic_DNA"/>
</dbReference>
<reference evidence="3 4" key="1">
    <citation type="submission" date="2019-05" db="EMBL/GenBank/DDBJ databases">
        <title>Sulfitobacter sabulilitoris sp. nov., isolated from a marine sand.</title>
        <authorList>
            <person name="Yoon J.-H."/>
        </authorList>
    </citation>
    <scope>NUCLEOTIDE SEQUENCE [LARGE SCALE GENOMIC DNA]</scope>
    <source>
        <strain evidence="3 4">HSMS-29</strain>
    </source>
</reference>
<evidence type="ECO:0000313" key="4">
    <source>
        <dbReference type="Proteomes" id="UP000309550"/>
    </source>
</evidence>
<dbReference type="InterPro" id="IPR002035">
    <property type="entry name" value="VWF_A"/>
</dbReference>
<dbReference type="SUPFAM" id="SSF53300">
    <property type="entry name" value="vWA-like"/>
    <property type="match status" value="1"/>
</dbReference>
<name>A0A5S3PCM9_9RHOB</name>
<dbReference type="InterPro" id="IPR036465">
    <property type="entry name" value="vWFA_dom_sf"/>
</dbReference>
<dbReference type="Proteomes" id="UP000309550">
    <property type="component" value="Unassembled WGS sequence"/>
</dbReference>
<keyword evidence="1" id="KW-0732">Signal</keyword>
<evidence type="ECO:0000259" key="2">
    <source>
        <dbReference type="PROSITE" id="PS50234"/>
    </source>
</evidence>
<comment type="caution">
    <text evidence="3">The sequence shown here is derived from an EMBL/GenBank/DDBJ whole genome shotgun (WGS) entry which is preliminary data.</text>
</comment>
<dbReference type="InterPro" id="IPR010607">
    <property type="entry name" value="DUF1194"/>
</dbReference>
<dbReference type="RefSeq" id="WP_138662679.1">
    <property type="nucleotide sequence ID" value="NZ_VANS01000003.1"/>
</dbReference>
<dbReference type="OrthoDB" id="9792179at2"/>
<gene>
    <name evidence="3" type="ORF">FDT80_12650</name>
</gene>
<protein>
    <submittedName>
        <fullName evidence="3">DUF1194 domain-containing protein</fullName>
    </submittedName>
</protein>
<dbReference type="Gene3D" id="3.40.50.410">
    <property type="entry name" value="von Willebrand factor, type A domain"/>
    <property type="match status" value="1"/>
</dbReference>